<keyword evidence="3" id="KW-1185">Reference proteome</keyword>
<dbReference type="GeneID" id="92177457"/>
<proteinExistence type="predicted"/>
<evidence type="ECO:0000313" key="2">
    <source>
        <dbReference type="EMBL" id="KAK8869630.1"/>
    </source>
</evidence>
<feature type="transmembrane region" description="Helical" evidence="1">
    <location>
        <begin position="167"/>
        <end position="186"/>
    </location>
</feature>
<sequence>MTVSPQLSPVPELLLVSIPTFLFFVAAYQLLAPRFRTERQRAYVLSVISSCTMSLIALPFLYSYIECGLQITYENGQSGWMRETGRFGVIFFATYLFSDVSLLDGTSSFQHMVGLLTGWIHHTAYLTLMMYLLNTRHIPIFLIGSVMEVPTFDLALSNLFPQVRNDFRFLSSFFIFRIVFHAVMLVDCARSITITDGSYVPIAMFALTGILHVSWFCAGVTGYLKRRQISPSGENWDNIKADDKGQDALLNAVADIDSTVLETALPTTPDSSPLITPRTPSQMPYLFPNIPTLSISALPKVQIPNLPAIPSFNDMSAALNKETFKDAVKNRWDEQRGKLAVRSQGFRLKGMKIRRQVTIVGEQGDATEYPSDDHHESSAIG</sequence>
<dbReference type="RefSeq" id="XP_066805876.1">
    <property type="nucleotide sequence ID" value="XM_066943334.1"/>
</dbReference>
<feature type="transmembrane region" description="Helical" evidence="1">
    <location>
        <begin position="85"/>
        <end position="103"/>
    </location>
</feature>
<feature type="transmembrane region" description="Helical" evidence="1">
    <location>
        <begin position="198"/>
        <end position="224"/>
    </location>
</feature>
<gene>
    <name evidence="2" type="ORF">IAR55_000197</name>
</gene>
<keyword evidence="1" id="KW-0472">Membrane</keyword>
<dbReference type="AlphaFoldDB" id="A0AAW0Z628"/>
<evidence type="ECO:0000313" key="3">
    <source>
        <dbReference type="Proteomes" id="UP001388673"/>
    </source>
</evidence>
<name>A0AAW0Z628_9TREE</name>
<evidence type="ECO:0008006" key="4">
    <source>
        <dbReference type="Google" id="ProtNLM"/>
    </source>
</evidence>
<organism evidence="2 3">
    <name type="scientific">Kwoniella newhampshirensis</name>
    <dbReference type="NCBI Taxonomy" id="1651941"/>
    <lineage>
        <taxon>Eukaryota</taxon>
        <taxon>Fungi</taxon>
        <taxon>Dikarya</taxon>
        <taxon>Basidiomycota</taxon>
        <taxon>Agaricomycotina</taxon>
        <taxon>Tremellomycetes</taxon>
        <taxon>Tremellales</taxon>
        <taxon>Cryptococcaceae</taxon>
        <taxon>Kwoniella</taxon>
    </lineage>
</organism>
<dbReference type="Proteomes" id="UP001388673">
    <property type="component" value="Unassembled WGS sequence"/>
</dbReference>
<protein>
    <recommendedName>
        <fullName evidence="4">TLC domain-containing protein</fullName>
    </recommendedName>
</protein>
<keyword evidence="1" id="KW-1133">Transmembrane helix</keyword>
<keyword evidence="1" id="KW-0812">Transmembrane</keyword>
<feature type="transmembrane region" description="Helical" evidence="1">
    <location>
        <begin position="13"/>
        <end position="31"/>
    </location>
</feature>
<feature type="transmembrane region" description="Helical" evidence="1">
    <location>
        <begin position="139"/>
        <end position="160"/>
    </location>
</feature>
<dbReference type="KEGG" id="kne:92177457"/>
<comment type="caution">
    <text evidence="2">The sequence shown here is derived from an EMBL/GenBank/DDBJ whole genome shotgun (WGS) entry which is preliminary data.</text>
</comment>
<accession>A0AAW0Z628</accession>
<feature type="transmembrane region" description="Helical" evidence="1">
    <location>
        <begin position="43"/>
        <end position="65"/>
    </location>
</feature>
<dbReference type="EMBL" id="JBCAWK010000001">
    <property type="protein sequence ID" value="KAK8869630.1"/>
    <property type="molecule type" value="Genomic_DNA"/>
</dbReference>
<reference evidence="2 3" key="1">
    <citation type="journal article" date="2024" name="bioRxiv">
        <title>Comparative genomics of Cryptococcus and Kwoniella reveals pathogenesis evolution and contrasting karyotype dynamics via intercentromeric recombination or chromosome fusion.</title>
        <authorList>
            <person name="Coelho M.A."/>
            <person name="David-Palma M."/>
            <person name="Shea T."/>
            <person name="Bowers K."/>
            <person name="McGinley-Smith S."/>
            <person name="Mohammad A.W."/>
            <person name="Gnirke A."/>
            <person name="Yurkov A.M."/>
            <person name="Nowrousian M."/>
            <person name="Sun S."/>
            <person name="Cuomo C.A."/>
            <person name="Heitman J."/>
        </authorList>
    </citation>
    <scope>NUCLEOTIDE SEQUENCE [LARGE SCALE GENOMIC DNA]</scope>
    <source>
        <strain evidence="2 3">CBS 13917</strain>
    </source>
</reference>
<evidence type="ECO:0000256" key="1">
    <source>
        <dbReference type="SAM" id="Phobius"/>
    </source>
</evidence>